<proteinExistence type="predicted"/>
<dbReference type="EMBL" id="RHJS01000002">
    <property type="protein sequence ID" value="RRK30789.1"/>
    <property type="molecule type" value="Genomic_DNA"/>
</dbReference>
<reference evidence="6" key="1">
    <citation type="submission" date="2018-10" db="EMBL/GenBank/DDBJ databases">
        <title>Schaedlerella arabinophila gen. nov. sp. nov., isolated from the mouse intestinal tract and comparative analysis with the genome of the closely related altered Schaedler flora strain ASF502.</title>
        <authorList>
            <person name="Miyake S."/>
            <person name="Soh M."/>
            <person name="Seedorf H."/>
        </authorList>
    </citation>
    <scope>NUCLEOTIDE SEQUENCE [LARGE SCALE GENOMIC DNA]</scope>
    <source>
        <strain evidence="6">DSM 106076</strain>
    </source>
</reference>
<dbReference type="AlphaFoldDB" id="A0A3R8LD77"/>
<evidence type="ECO:0000313" key="7">
    <source>
        <dbReference type="Proteomes" id="UP000274920"/>
    </source>
</evidence>
<dbReference type="InterPro" id="IPR003339">
    <property type="entry name" value="ABC/ECF_trnsptr_transmembrane"/>
</dbReference>
<name>A0A3R8LD77_9FIRM</name>
<evidence type="ECO:0000256" key="3">
    <source>
        <dbReference type="ARBA" id="ARBA00022989"/>
    </source>
</evidence>
<dbReference type="Proteomes" id="UP000274920">
    <property type="component" value="Unassembled WGS sequence"/>
</dbReference>
<comment type="caution">
    <text evidence="6">The sequence shown here is derived from an EMBL/GenBank/DDBJ whole genome shotgun (WGS) entry which is preliminary data.</text>
</comment>
<feature type="transmembrane region" description="Helical" evidence="5">
    <location>
        <begin position="113"/>
        <end position="134"/>
    </location>
</feature>
<keyword evidence="4 5" id="KW-0472">Membrane</keyword>
<feature type="transmembrane region" description="Helical" evidence="5">
    <location>
        <begin position="65"/>
        <end position="84"/>
    </location>
</feature>
<keyword evidence="2 5" id="KW-0812">Transmembrane</keyword>
<keyword evidence="7" id="KW-1185">Reference proteome</keyword>
<accession>A0A3R8LD77</accession>
<gene>
    <name evidence="6" type="ORF">EBB54_04890</name>
</gene>
<feature type="transmembrane region" description="Helical" evidence="5">
    <location>
        <begin position="243"/>
        <end position="265"/>
    </location>
</feature>
<dbReference type="GO" id="GO:0005886">
    <property type="term" value="C:plasma membrane"/>
    <property type="evidence" value="ECO:0007669"/>
    <property type="project" value="TreeGrafter"/>
</dbReference>
<dbReference type="Pfam" id="PF02361">
    <property type="entry name" value="CbiQ"/>
    <property type="match status" value="1"/>
</dbReference>
<evidence type="ECO:0000313" key="6">
    <source>
        <dbReference type="EMBL" id="RRK30789.1"/>
    </source>
</evidence>
<dbReference type="PANTHER" id="PTHR33514:SF1">
    <property type="entry name" value="ABC TRANSPORTER PERMEASE"/>
    <property type="match status" value="1"/>
</dbReference>
<evidence type="ECO:0000256" key="5">
    <source>
        <dbReference type="SAM" id="Phobius"/>
    </source>
</evidence>
<feature type="transmembrane region" description="Helical" evidence="5">
    <location>
        <begin position="20"/>
        <end position="53"/>
    </location>
</feature>
<dbReference type="RefSeq" id="WP_125126579.1">
    <property type="nucleotide sequence ID" value="NZ_RHJS01000002.1"/>
</dbReference>
<keyword evidence="3 5" id="KW-1133">Transmembrane helix</keyword>
<dbReference type="PANTHER" id="PTHR33514">
    <property type="entry name" value="PROTEIN ABCI12, CHLOROPLASTIC"/>
    <property type="match status" value="1"/>
</dbReference>
<comment type="subcellular location">
    <subcellularLocation>
        <location evidence="1">Membrane</location>
        <topology evidence="1">Multi-pass membrane protein</topology>
    </subcellularLocation>
</comment>
<evidence type="ECO:0000256" key="4">
    <source>
        <dbReference type="ARBA" id="ARBA00023136"/>
    </source>
</evidence>
<organism evidence="6 7">
    <name type="scientific">Schaedlerella arabinosiphila</name>
    <dbReference type="NCBI Taxonomy" id="2044587"/>
    <lineage>
        <taxon>Bacteria</taxon>
        <taxon>Bacillati</taxon>
        <taxon>Bacillota</taxon>
        <taxon>Clostridia</taxon>
        <taxon>Lachnospirales</taxon>
        <taxon>Lachnospiraceae</taxon>
        <taxon>Schaedlerella</taxon>
    </lineage>
</organism>
<evidence type="ECO:0000256" key="2">
    <source>
        <dbReference type="ARBA" id="ARBA00022692"/>
    </source>
</evidence>
<evidence type="ECO:0000256" key="1">
    <source>
        <dbReference type="ARBA" id="ARBA00004141"/>
    </source>
</evidence>
<protein>
    <submittedName>
        <fullName evidence="6">Energy-coupling factor transporter transmembrane protein EcfT</fullName>
    </submittedName>
</protein>
<dbReference type="CDD" id="cd16914">
    <property type="entry name" value="EcfT"/>
    <property type="match status" value="1"/>
</dbReference>
<sequence>MIQLFNYIDRISPIHRLTGAAKLACMLCWVLAAMITFDTRYLILLTVCALALFRVSRIKVGEVKVILIFSLVFLFLNNLLIYLFSPEHGVSIYGIRTELLHLIGRYSITAQQLLYHANVILKYTATIPVVILFVSTTQPSEFAASLNKLGVSYRISYSVSLALRYIPDVMDEFHSISLAQQARGVELSGKESIIKRLKGATAILMPLILSSMDRIEVVSNAMELRCFGKEPKRTWYRERKFTGLDYGTIALGFGLIGISFVLQAVNGGRYWNPFL</sequence>